<reference evidence="2" key="1">
    <citation type="submission" date="2020-01" db="EMBL/GenBank/DDBJ databases">
        <authorList>
            <person name="Meier V. D."/>
            <person name="Meier V D."/>
        </authorList>
    </citation>
    <scope>NUCLEOTIDE SEQUENCE</scope>
    <source>
        <strain evidence="2">HLG_WM_MAG_07</strain>
    </source>
</reference>
<keyword evidence="1" id="KW-0812">Transmembrane</keyword>
<gene>
    <name evidence="2" type="ORF">HELGO_WM6746</name>
</gene>
<evidence type="ECO:0000313" key="2">
    <source>
        <dbReference type="EMBL" id="CAA6823937.1"/>
    </source>
</evidence>
<dbReference type="AlphaFoldDB" id="A0A6S6U0T7"/>
<evidence type="ECO:0000256" key="1">
    <source>
        <dbReference type="SAM" id="Phobius"/>
    </source>
</evidence>
<evidence type="ECO:0008006" key="3">
    <source>
        <dbReference type="Google" id="ProtNLM"/>
    </source>
</evidence>
<keyword evidence="1" id="KW-1133">Transmembrane helix</keyword>
<feature type="transmembrane region" description="Helical" evidence="1">
    <location>
        <begin position="12"/>
        <end position="33"/>
    </location>
</feature>
<accession>A0A6S6U0T7</accession>
<protein>
    <recommendedName>
        <fullName evidence="3">Arginine N-succinyltransferase</fullName>
    </recommendedName>
</protein>
<sequence>MDTEQKQGMGCLKVAAIMLLTIILSVGLTIWLMTNYLFPKQFKPVDLDQKEETVLSQKLKTFGISLPNNAEAEMPETLQPEKYSEEGAKREVTFSERELNALLAKNTDLADKVAIDLSDNLASAKVLFPLDPDFPILGGKTLKASAGMELAYKDERPVVVLKGVSVWGVPIPNAWLGGLKNVDLVNEFGGQEGFWKSFADGVEHINVAEGGLVIKLKE</sequence>
<keyword evidence="1" id="KW-0472">Membrane</keyword>
<proteinExistence type="predicted"/>
<name>A0A6S6U0T7_9GAMM</name>
<dbReference type="EMBL" id="CACVAY010000117">
    <property type="protein sequence ID" value="CAA6823937.1"/>
    <property type="molecule type" value="Genomic_DNA"/>
</dbReference>
<organism evidence="2">
    <name type="scientific">uncultured Thiotrichaceae bacterium</name>
    <dbReference type="NCBI Taxonomy" id="298394"/>
    <lineage>
        <taxon>Bacteria</taxon>
        <taxon>Pseudomonadati</taxon>
        <taxon>Pseudomonadota</taxon>
        <taxon>Gammaproteobacteria</taxon>
        <taxon>Thiotrichales</taxon>
        <taxon>Thiotrichaceae</taxon>
        <taxon>environmental samples</taxon>
    </lineage>
</organism>